<dbReference type="InterPro" id="IPR009072">
    <property type="entry name" value="Histone-fold"/>
</dbReference>
<dbReference type="CDD" id="cd07979">
    <property type="entry name" value="HFD_TAF9"/>
    <property type="match status" value="1"/>
</dbReference>
<evidence type="ECO:0000256" key="1">
    <source>
        <dbReference type="ARBA" id="ARBA00004123"/>
    </source>
</evidence>
<reference evidence="7 8" key="1">
    <citation type="submission" date="2024-01" db="EMBL/GenBank/DDBJ databases">
        <authorList>
            <person name="Allen C."/>
            <person name="Tagirdzhanova G."/>
        </authorList>
    </citation>
    <scope>NUCLEOTIDE SEQUENCE [LARGE SCALE GENOMIC DNA]</scope>
</reference>
<feature type="region of interest" description="Disordered" evidence="6">
    <location>
        <begin position="234"/>
        <end position="316"/>
    </location>
</feature>
<evidence type="ECO:0000313" key="8">
    <source>
        <dbReference type="Proteomes" id="UP001642405"/>
    </source>
</evidence>
<evidence type="ECO:0000256" key="4">
    <source>
        <dbReference type="ARBA" id="ARBA00023163"/>
    </source>
</evidence>
<dbReference type="PANTHER" id="PTHR48068">
    <property type="entry name" value="TAF9 RNA POLYMERASE II, TATA BOX-BINDING PROTEIN (TBP)-ASSOCIATED FACTOR"/>
    <property type="match status" value="1"/>
</dbReference>
<comment type="similarity">
    <text evidence="2">Belongs to the TAF9 family.</text>
</comment>
<organism evidence="7 8">
    <name type="scientific">Sporothrix curviconia</name>
    <dbReference type="NCBI Taxonomy" id="1260050"/>
    <lineage>
        <taxon>Eukaryota</taxon>
        <taxon>Fungi</taxon>
        <taxon>Dikarya</taxon>
        <taxon>Ascomycota</taxon>
        <taxon>Pezizomycotina</taxon>
        <taxon>Sordariomycetes</taxon>
        <taxon>Sordariomycetidae</taxon>
        <taxon>Ophiostomatales</taxon>
        <taxon>Ophiostomataceae</taxon>
        <taxon>Sporothrix</taxon>
    </lineage>
</organism>
<sequence length="316" mass="32162">MASVAFQTNGAPPTGTANSASRSQDNTQTSQPPSTQTASQPSQSTIGGPGAAAASSQTQPPPSSQQQQPDSATQPAPKPRDARTMELLLTAQGVTAYETRVPQLLLDFAYRHTSSVLSDAIHLSADPYTSHAGSKPSASSGAAAMAPAGGDASVSANAVQLAIASRLAFQFRGGAGGASAGGGASKEWLLELARERNKVALPRVGAVEWGARLPSERFVLSGVSWGLRDAWAPGAAAAEDDDDGDDDGDDDDERETMESAMLGKNNKAVAGADSGDVTMTDGATAAEDVGGDGVEGGTMDDVFADDDMEDEEMGMD</sequence>
<keyword evidence="8" id="KW-1185">Reference proteome</keyword>
<evidence type="ECO:0000256" key="3">
    <source>
        <dbReference type="ARBA" id="ARBA00023015"/>
    </source>
</evidence>
<dbReference type="InterPro" id="IPR003162">
    <property type="entry name" value="TFIID-31"/>
</dbReference>
<keyword evidence="5" id="KW-0539">Nucleus</keyword>
<dbReference type="Gene3D" id="1.10.20.10">
    <property type="entry name" value="Histone, subunit A"/>
    <property type="match status" value="1"/>
</dbReference>
<evidence type="ECO:0000313" key="7">
    <source>
        <dbReference type="EMBL" id="CAK7214211.1"/>
    </source>
</evidence>
<dbReference type="PANTHER" id="PTHR48068:SF4">
    <property type="entry name" value="TATA-BOX BINDING PROTEIN ASSOCIATED FACTOR 9"/>
    <property type="match status" value="1"/>
</dbReference>
<evidence type="ECO:0000256" key="6">
    <source>
        <dbReference type="SAM" id="MobiDB-lite"/>
    </source>
</evidence>
<comment type="subcellular location">
    <subcellularLocation>
        <location evidence="1">Nucleus</location>
    </subcellularLocation>
</comment>
<comment type="caution">
    <text evidence="7">The sequence shown here is derived from an EMBL/GenBank/DDBJ whole genome shotgun (WGS) entry which is preliminary data.</text>
</comment>
<keyword evidence="3" id="KW-0805">Transcription regulation</keyword>
<gene>
    <name evidence="7" type="primary">TAF9</name>
    <name evidence="7" type="ORF">SCUCBS95973_002061</name>
</gene>
<evidence type="ECO:0000256" key="5">
    <source>
        <dbReference type="ARBA" id="ARBA00023242"/>
    </source>
</evidence>
<name>A0ABP0B3V5_9PEZI</name>
<dbReference type="EMBL" id="CAWUHB010000008">
    <property type="protein sequence ID" value="CAK7214211.1"/>
    <property type="molecule type" value="Genomic_DNA"/>
</dbReference>
<keyword evidence="4" id="KW-0804">Transcription</keyword>
<feature type="compositionally biased region" description="Low complexity" evidence="6">
    <location>
        <begin position="130"/>
        <end position="149"/>
    </location>
</feature>
<dbReference type="Pfam" id="PF02291">
    <property type="entry name" value="TFIID-31kDa"/>
    <property type="match status" value="1"/>
</dbReference>
<feature type="region of interest" description="Disordered" evidence="6">
    <location>
        <begin position="128"/>
        <end position="149"/>
    </location>
</feature>
<evidence type="ECO:0000256" key="2">
    <source>
        <dbReference type="ARBA" id="ARBA00007646"/>
    </source>
</evidence>
<feature type="region of interest" description="Disordered" evidence="6">
    <location>
        <begin position="1"/>
        <end position="79"/>
    </location>
</feature>
<accession>A0ABP0B3V5</accession>
<feature type="compositionally biased region" description="Polar residues" evidence="6">
    <location>
        <begin position="1"/>
        <end position="26"/>
    </location>
</feature>
<proteinExistence type="inferred from homology"/>
<protein>
    <submittedName>
        <fullName evidence="7">Transcription initiation factor TFIID subunit 9</fullName>
    </submittedName>
</protein>
<feature type="compositionally biased region" description="Acidic residues" evidence="6">
    <location>
        <begin position="302"/>
        <end position="316"/>
    </location>
</feature>
<dbReference type="Proteomes" id="UP001642405">
    <property type="component" value="Unassembled WGS sequence"/>
</dbReference>
<feature type="compositionally biased region" description="Acidic residues" evidence="6">
    <location>
        <begin position="238"/>
        <end position="255"/>
    </location>
</feature>
<dbReference type="InterPro" id="IPR051431">
    <property type="entry name" value="TFIID_subunit_9"/>
</dbReference>
<feature type="compositionally biased region" description="Low complexity" evidence="6">
    <location>
        <begin position="27"/>
        <end position="75"/>
    </location>
</feature>